<accession>A0A7D9HGN1</accession>
<dbReference type="PROSITE" id="PS00027">
    <property type="entry name" value="HOMEOBOX_1"/>
    <property type="match status" value="1"/>
</dbReference>
<dbReference type="SUPFAM" id="SSF46689">
    <property type="entry name" value="Homeodomain-like"/>
    <property type="match status" value="1"/>
</dbReference>
<dbReference type="GO" id="GO:0000981">
    <property type="term" value="F:DNA-binding transcription factor activity, RNA polymerase II-specific"/>
    <property type="evidence" value="ECO:0007669"/>
    <property type="project" value="InterPro"/>
</dbReference>
<protein>
    <submittedName>
        <fullName evidence="7">Homeobox EMX1</fullName>
    </submittedName>
</protein>
<dbReference type="GO" id="GO:0005634">
    <property type="term" value="C:nucleus"/>
    <property type="evidence" value="ECO:0007669"/>
    <property type="project" value="UniProtKB-SubCell"/>
</dbReference>
<dbReference type="PROSITE" id="PS50071">
    <property type="entry name" value="HOMEOBOX_2"/>
    <property type="match status" value="1"/>
</dbReference>
<evidence type="ECO:0000256" key="5">
    <source>
        <dbReference type="PROSITE-ProRule" id="PRU00108"/>
    </source>
</evidence>
<evidence type="ECO:0000256" key="2">
    <source>
        <dbReference type="ARBA" id="ARBA00023125"/>
    </source>
</evidence>
<organism evidence="7 8">
    <name type="scientific">Paramuricea clavata</name>
    <name type="common">Red gorgonian</name>
    <name type="synonym">Violescent sea-whip</name>
    <dbReference type="NCBI Taxonomy" id="317549"/>
    <lineage>
        <taxon>Eukaryota</taxon>
        <taxon>Metazoa</taxon>
        <taxon>Cnidaria</taxon>
        <taxon>Anthozoa</taxon>
        <taxon>Octocorallia</taxon>
        <taxon>Malacalcyonacea</taxon>
        <taxon>Plexauridae</taxon>
        <taxon>Paramuricea</taxon>
    </lineage>
</organism>
<comment type="subcellular location">
    <subcellularLocation>
        <location evidence="1 5 6">Nucleus</location>
    </subcellularLocation>
</comment>
<dbReference type="CDD" id="cd00086">
    <property type="entry name" value="homeodomain"/>
    <property type="match status" value="1"/>
</dbReference>
<feature type="DNA-binding region" description="Homeobox" evidence="5">
    <location>
        <begin position="119"/>
        <end position="178"/>
    </location>
</feature>
<evidence type="ECO:0000256" key="4">
    <source>
        <dbReference type="ARBA" id="ARBA00023242"/>
    </source>
</evidence>
<dbReference type="GO" id="GO:0000978">
    <property type="term" value="F:RNA polymerase II cis-regulatory region sequence-specific DNA binding"/>
    <property type="evidence" value="ECO:0007669"/>
    <property type="project" value="TreeGrafter"/>
</dbReference>
<dbReference type="FunFam" id="1.10.10.60:FF:000081">
    <property type="entry name" value="Empty spiracles homeobox 2"/>
    <property type="match status" value="1"/>
</dbReference>
<dbReference type="InterPro" id="IPR001356">
    <property type="entry name" value="HD"/>
</dbReference>
<comment type="caution">
    <text evidence="7">The sequence shown here is derived from an EMBL/GenBank/DDBJ whole genome shotgun (WGS) entry which is preliminary data.</text>
</comment>
<dbReference type="PANTHER" id="PTHR24339:SF28">
    <property type="entry name" value="E5-RELATED"/>
    <property type="match status" value="1"/>
</dbReference>
<keyword evidence="2 5" id="KW-0238">DNA-binding</keyword>
<keyword evidence="3 5" id="KW-0371">Homeobox</keyword>
<name>A0A7D9HGN1_PARCT</name>
<dbReference type="InterPro" id="IPR020479">
    <property type="entry name" value="HD_metazoa"/>
</dbReference>
<sequence length="217" mass="24940">MLPGLARFSVASLMTGQPQDQGLFSPYSPSYPGIHSMDKAQVFSTDCYRRQEFGAPPPTPPNSGQQFWPNGSSAWCSPPGMQYGAALNTYNSNPATAYPCGNYFFSDYNVDRDDKDNKKKRTRTAFSTDQIKSLEKRFVSNHYVVGAERQKLANELELSEAQVKVWFQNRRTKYKKEKELEKLGKRRMKRKGEHHIRKWQILTKHFGPDTEELFSDP</sequence>
<reference evidence="7" key="1">
    <citation type="submission" date="2020-04" db="EMBL/GenBank/DDBJ databases">
        <authorList>
            <person name="Alioto T."/>
            <person name="Alioto T."/>
            <person name="Gomez Garrido J."/>
        </authorList>
    </citation>
    <scope>NUCLEOTIDE SEQUENCE</scope>
    <source>
        <strain evidence="7">A484AB</strain>
    </source>
</reference>
<keyword evidence="4 5" id="KW-0539">Nucleus</keyword>
<dbReference type="InterPro" id="IPR050877">
    <property type="entry name" value="EMX-VAX-Noto_Homeobox_TFs"/>
</dbReference>
<dbReference type="Proteomes" id="UP001152795">
    <property type="component" value="Unassembled WGS sequence"/>
</dbReference>
<dbReference type="SMART" id="SM00389">
    <property type="entry name" value="HOX"/>
    <property type="match status" value="1"/>
</dbReference>
<gene>
    <name evidence="7" type="ORF">PACLA_8A071942</name>
</gene>
<dbReference type="AlphaFoldDB" id="A0A7D9HGN1"/>
<proteinExistence type="predicted"/>
<dbReference type="PANTHER" id="PTHR24339">
    <property type="entry name" value="HOMEOBOX PROTEIN EMX-RELATED"/>
    <property type="match status" value="1"/>
</dbReference>
<evidence type="ECO:0000256" key="3">
    <source>
        <dbReference type="ARBA" id="ARBA00023155"/>
    </source>
</evidence>
<dbReference type="PRINTS" id="PR00024">
    <property type="entry name" value="HOMEOBOX"/>
</dbReference>
<dbReference type="Gene3D" id="1.10.10.60">
    <property type="entry name" value="Homeodomain-like"/>
    <property type="match status" value="1"/>
</dbReference>
<evidence type="ECO:0000313" key="8">
    <source>
        <dbReference type="Proteomes" id="UP001152795"/>
    </source>
</evidence>
<dbReference type="InterPro" id="IPR017970">
    <property type="entry name" value="Homeobox_CS"/>
</dbReference>
<dbReference type="Pfam" id="PF00046">
    <property type="entry name" value="Homeodomain"/>
    <property type="match status" value="1"/>
</dbReference>
<keyword evidence="8" id="KW-1185">Reference proteome</keyword>
<evidence type="ECO:0000313" key="7">
    <source>
        <dbReference type="EMBL" id="CAB3982166.1"/>
    </source>
</evidence>
<evidence type="ECO:0000256" key="6">
    <source>
        <dbReference type="RuleBase" id="RU000682"/>
    </source>
</evidence>
<dbReference type="InterPro" id="IPR009057">
    <property type="entry name" value="Homeodomain-like_sf"/>
</dbReference>
<dbReference type="EMBL" id="CACRXK020000474">
    <property type="protein sequence ID" value="CAB3982166.1"/>
    <property type="molecule type" value="Genomic_DNA"/>
</dbReference>
<evidence type="ECO:0000256" key="1">
    <source>
        <dbReference type="ARBA" id="ARBA00004123"/>
    </source>
</evidence>
<dbReference type="OrthoDB" id="6159439at2759"/>